<keyword evidence="2" id="KW-0479">Metal-binding</keyword>
<dbReference type="InterPro" id="IPR017900">
    <property type="entry name" value="4Fe4S_Fe_S_CS"/>
</dbReference>
<proteinExistence type="predicted"/>
<dbReference type="Gene3D" id="3.30.70.20">
    <property type="match status" value="2"/>
</dbReference>
<evidence type="ECO:0000313" key="8">
    <source>
        <dbReference type="Proteomes" id="UP000611629"/>
    </source>
</evidence>
<dbReference type="EMBL" id="JACBNQ010000017">
    <property type="protein sequence ID" value="NYB75130.1"/>
    <property type="molecule type" value="Genomic_DNA"/>
</dbReference>
<keyword evidence="1" id="KW-0004">4Fe-4S</keyword>
<evidence type="ECO:0000313" key="7">
    <source>
        <dbReference type="EMBL" id="NYB75130.1"/>
    </source>
</evidence>
<keyword evidence="8" id="KW-1185">Reference proteome</keyword>
<protein>
    <submittedName>
        <fullName evidence="7">Ferredoxin-like protein</fullName>
    </submittedName>
</protein>
<dbReference type="Pfam" id="PF13247">
    <property type="entry name" value="Fer4_11"/>
    <property type="match status" value="1"/>
</dbReference>
<evidence type="ECO:0000256" key="5">
    <source>
        <dbReference type="ARBA" id="ARBA00023014"/>
    </source>
</evidence>
<dbReference type="NCBIfam" id="NF007382">
    <property type="entry name" value="PRK09898.1"/>
    <property type="match status" value="1"/>
</dbReference>
<evidence type="ECO:0000256" key="3">
    <source>
        <dbReference type="ARBA" id="ARBA00022737"/>
    </source>
</evidence>
<accession>A0A974GXJ5</accession>
<dbReference type="GO" id="GO:0051539">
    <property type="term" value="F:4 iron, 4 sulfur cluster binding"/>
    <property type="evidence" value="ECO:0007669"/>
    <property type="project" value="UniProtKB-KW"/>
</dbReference>
<dbReference type="Proteomes" id="UP000611629">
    <property type="component" value="Unassembled WGS sequence"/>
</dbReference>
<dbReference type="PROSITE" id="PS51379">
    <property type="entry name" value="4FE4S_FER_2"/>
    <property type="match status" value="4"/>
</dbReference>
<feature type="domain" description="4Fe-4S ferredoxin-type" evidence="6">
    <location>
        <begin position="64"/>
        <end position="94"/>
    </location>
</feature>
<dbReference type="PANTHER" id="PTHR42859">
    <property type="entry name" value="OXIDOREDUCTASE"/>
    <property type="match status" value="1"/>
</dbReference>
<dbReference type="RefSeq" id="WP_179238834.1">
    <property type="nucleotide sequence ID" value="NZ_JACBNQ010000017.1"/>
</dbReference>
<dbReference type="GO" id="GO:0046872">
    <property type="term" value="F:metal ion binding"/>
    <property type="evidence" value="ECO:0007669"/>
    <property type="project" value="UniProtKB-KW"/>
</dbReference>
<comment type="caution">
    <text evidence="7">The sequence shown here is derived from an EMBL/GenBank/DDBJ whole genome shotgun (WGS) entry which is preliminary data.</text>
</comment>
<dbReference type="SUPFAM" id="SSF54862">
    <property type="entry name" value="4Fe-4S ferredoxins"/>
    <property type="match status" value="1"/>
</dbReference>
<dbReference type="InterPro" id="IPR017896">
    <property type="entry name" value="4Fe4S_Fe-S-bd"/>
</dbReference>
<feature type="domain" description="4Fe-4S ferredoxin-type" evidence="6">
    <location>
        <begin position="122"/>
        <end position="153"/>
    </location>
</feature>
<evidence type="ECO:0000256" key="4">
    <source>
        <dbReference type="ARBA" id="ARBA00023004"/>
    </source>
</evidence>
<evidence type="ECO:0000256" key="1">
    <source>
        <dbReference type="ARBA" id="ARBA00022485"/>
    </source>
</evidence>
<dbReference type="PANTHER" id="PTHR42859:SF17">
    <property type="entry name" value="ELECTRON TRANSPORT PROTEIN HYDN-RELATED"/>
    <property type="match status" value="1"/>
</dbReference>
<gene>
    <name evidence="7" type="ORF">HZF24_13355</name>
</gene>
<evidence type="ECO:0000259" key="6">
    <source>
        <dbReference type="PROSITE" id="PS51379"/>
    </source>
</evidence>
<evidence type="ECO:0000256" key="2">
    <source>
        <dbReference type="ARBA" id="ARBA00022723"/>
    </source>
</evidence>
<dbReference type="Pfam" id="PF12800">
    <property type="entry name" value="Fer4_4"/>
    <property type="match status" value="1"/>
</dbReference>
<name>A0A974GXJ5_SEDHY</name>
<reference evidence="7" key="1">
    <citation type="submission" date="2020-07" db="EMBL/GenBank/DDBJ databases">
        <title>Genomic analysis of a strain of Sedimentibacter Hydroxybenzoicus DSM7310.</title>
        <authorList>
            <person name="Ma S."/>
        </authorList>
    </citation>
    <scope>NUCLEOTIDE SEQUENCE</scope>
    <source>
        <strain evidence="7">DSM 7310</strain>
    </source>
</reference>
<feature type="domain" description="4Fe-4S ferredoxin-type" evidence="6">
    <location>
        <begin position="186"/>
        <end position="211"/>
    </location>
</feature>
<dbReference type="AlphaFoldDB" id="A0A974GXJ5"/>
<keyword evidence="5" id="KW-0411">Iron-sulfur</keyword>
<sequence length="226" mass="24914">MFEREIDNFINKVRTRREFLKVSGKSIAGVAVTTSVLNLIGCSKTTGDEDEPVDSVQAFVTPAGLLVAEANRCTGCQRCEMVCTVTNDEKIHPLISRVKIARNFNYGEEITDNYRHENGYFGNFLMTPETCHQCEDAKCAAACPKQAINQSETTKAWTVDDDLCIGCGACTQACPWNMPTIDSETNKSTKCILCGACADNCITGALRVIPWEKFEATVRRKGYLVS</sequence>
<organism evidence="7 8">
    <name type="scientific">Sedimentibacter hydroxybenzoicus DSM 7310</name>
    <dbReference type="NCBI Taxonomy" id="1123245"/>
    <lineage>
        <taxon>Bacteria</taxon>
        <taxon>Bacillati</taxon>
        <taxon>Bacillota</taxon>
        <taxon>Tissierellia</taxon>
        <taxon>Sedimentibacter</taxon>
    </lineage>
</organism>
<dbReference type="PROSITE" id="PS00198">
    <property type="entry name" value="4FE4S_FER_1"/>
    <property type="match status" value="1"/>
</dbReference>
<feature type="domain" description="4Fe-4S ferredoxin-type" evidence="6">
    <location>
        <begin position="155"/>
        <end position="184"/>
    </location>
</feature>
<dbReference type="InterPro" id="IPR050294">
    <property type="entry name" value="RnfB_subfamily"/>
</dbReference>
<keyword evidence="3" id="KW-0677">Repeat</keyword>
<dbReference type="CDD" id="cd10550">
    <property type="entry name" value="DMSOR_beta_like"/>
    <property type="match status" value="1"/>
</dbReference>
<keyword evidence="4" id="KW-0408">Iron</keyword>